<dbReference type="Pfam" id="PF03705">
    <property type="entry name" value="CheR_N"/>
    <property type="match status" value="1"/>
</dbReference>
<evidence type="ECO:0000259" key="1">
    <source>
        <dbReference type="PROSITE" id="PS50123"/>
    </source>
</evidence>
<keyword evidence="2" id="KW-0489">Methyltransferase</keyword>
<dbReference type="GO" id="GO:0008983">
    <property type="term" value="F:protein-glutamate O-methyltransferase activity"/>
    <property type="evidence" value="ECO:0007669"/>
    <property type="project" value="UniProtKB-EC"/>
</dbReference>
<dbReference type="SUPFAM" id="SSF53335">
    <property type="entry name" value="S-adenosyl-L-methionine-dependent methyltransferases"/>
    <property type="match status" value="1"/>
</dbReference>
<dbReference type="Gene3D" id="3.40.50.150">
    <property type="entry name" value="Vaccinia Virus protein VP39"/>
    <property type="match status" value="1"/>
</dbReference>
<reference evidence="2 3" key="1">
    <citation type="journal article" date="2009" name="Stand. Genomic Sci.">
        <title>Complete genome sequence of Desulfotomaculum acetoxidans type strain (5575).</title>
        <authorList>
            <person name="Spring S."/>
            <person name="Lapidus A."/>
            <person name="Schroder M."/>
            <person name="Gleim D."/>
            <person name="Sims D."/>
            <person name="Meincke L."/>
            <person name="Glavina Del Rio T."/>
            <person name="Tice H."/>
            <person name="Copeland A."/>
            <person name="Cheng J.F."/>
            <person name="Lucas S."/>
            <person name="Chen F."/>
            <person name="Nolan M."/>
            <person name="Bruce D."/>
            <person name="Goodwin L."/>
            <person name="Pitluck S."/>
            <person name="Ivanova N."/>
            <person name="Mavromatis K."/>
            <person name="Mikhailova N."/>
            <person name="Pati A."/>
            <person name="Chen A."/>
            <person name="Palaniappan K."/>
            <person name="Land M."/>
            <person name="Hauser L."/>
            <person name="Chang Y.J."/>
            <person name="Jeffries C.D."/>
            <person name="Chain P."/>
            <person name="Saunders E."/>
            <person name="Brettin T."/>
            <person name="Detter J.C."/>
            <person name="Goker M."/>
            <person name="Bristow J."/>
            <person name="Eisen J.A."/>
            <person name="Markowitz V."/>
            <person name="Hugenholtz P."/>
            <person name="Kyrpides N.C."/>
            <person name="Klenk H.P."/>
            <person name="Han C."/>
        </authorList>
    </citation>
    <scope>NUCLEOTIDE SEQUENCE [LARGE SCALE GENOMIC DNA]</scope>
    <source>
        <strain evidence="3">ATCC 49208 / DSM 771 / VKM B-1644</strain>
    </source>
</reference>
<dbReference type="STRING" id="485916.Dtox_3008"/>
<gene>
    <name evidence="2" type="ordered locus">Dtox_3008</name>
</gene>
<proteinExistence type="predicted"/>
<keyword evidence="3" id="KW-1185">Reference proteome</keyword>
<dbReference type="EC" id="2.1.1.80" evidence="2"/>
<name>C8W3H5_DESAS</name>
<dbReference type="AlphaFoldDB" id="C8W3H5"/>
<protein>
    <submittedName>
        <fullName evidence="2">MCP methyltransferase, CheR-type</fullName>
        <ecNumber evidence="2">2.1.1.80</ecNumber>
    </submittedName>
</protein>
<dbReference type="HOGENOM" id="CLU_025854_1_0_9"/>
<organism evidence="2 3">
    <name type="scientific">Desulfofarcimen acetoxidans (strain ATCC 49208 / DSM 771 / KCTC 5769 / VKM B-1644 / 5575)</name>
    <name type="common">Desulfotomaculum acetoxidans</name>
    <dbReference type="NCBI Taxonomy" id="485916"/>
    <lineage>
        <taxon>Bacteria</taxon>
        <taxon>Bacillati</taxon>
        <taxon>Bacillota</taxon>
        <taxon>Clostridia</taxon>
        <taxon>Eubacteriales</taxon>
        <taxon>Peptococcaceae</taxon>
        <taxon>Desulfofarcimen</taxon>
    </lineage>
</organism>
<dbReference type="RefSeq" id="WP_015758453.1">
    <property type="nucleotide sequence ID" value="NC_013216.1"/>
</dbReference>
<dbReference type="KEGG" id="dae:Dtox_3008"/>
<dbReference type="InterPro" id="IPR022642">
    <property type="entry name" value="CheR_C"/>
</dbReference>
<sequence length="284" mass="33462">MIINEAADQAKYNEQLEKLEIQLLLEGIYRHYGFDFRNYVYSSLRRRIWHRILAENLYSISGLQEKVLHSKQVMDRLLGDFCINVTEMFRDPSFFLFFRVKVLPLLKDKEFIRIWHAGCSTGEEVYSLAILLQEEGLYEKTRIYATDVSEFLLEKAKKGILPISKMQVYTQNYIKAGGTRSFSSYYKVIGGKVLFESYLKNNITFAQHNLVTDNSFNEFDVIFCRNVMIYFDKYLQSRVHKLFYDSLCLQGFLGLGNKEAIVFTDLAQCYEELSVQEKLYRKIK</sequence>
<dbReference type="InterPro" id="IPR050903">
    <property type="entry name" value="Bact_Chemotaxis_MeTrfase"/>
</dbReference>
<dbReference type="InterPro" id="IPR029063">
    <property type="entry name" value="SAM-dependent_MTases_sf"/>
</dbReference>
<dbReference type="GO" id="GO:0032259">
    <property type="term" value="P:methylation"/>
    <property type="evidence" value="ECO:0007669"/>
    <property type="project" value="UniProtKB-KW"/>
</dbReference>
<keyword evidence="2" id="KW-0808">Transferase</keyword>
<dbReference type="Proteomes" id="UP000002217">
    <property type="component" value="Chromosome"/>
</dbReference>
<dbReference type="eggNOG" id="COG1352">
    <property type="taxonomic scope" value="Bacteria"/>
</dbReference>
<evidence type="ECO:0000313" key="3">
    <source>
        <dbReference type="Proteomes" id="UP000002217"/>
    </source>
</evidence>
<dbReference type="EMBL" id="CP001720">
    <property type="protein sequence ID" value="ACV63761.1"/>
    <property type="molecule type" value="Genomic_DNA"/>
</dbReference>
<dbReference type="PANTHER" id="PTHR24422:SF8">
    <property type="entry name" value="CHEMOTAXIS PROTEIN"/>
    <property type="match status" value="1"/>
</dbReference>
<dbReference type="PRINTS" id="PR00996">
    <property type="entry name" value="CHERMTFRASE"/>
</dbReference>
<dbReference type="PROSITE" id="PS50123">
    <property type="entry name" value="CHER"/>
    <property type="match status" value="1"/>
</dbReference>
<evidence type="ECO:0000313" key="2">
    <source>
        <dbReference type="EMBL" id="ACV63761.1"/>
    </source>
</evidence>
<accession>C8W3H5</accession>
<dbReference type="Pfam" id="PF01739">
    <property type="entry name" value="CheR"/>
    <property type="match status" value="1"/>
</dbReference>
<feature type="domain" description="CheR-type methyltransferase" evidence="1">
    <location>
        <begin position="9"/>
        <end position="261"/>
    </location>
</feature>
<dbReference type="InterPro" id="IPR000780">
    <property type="entry name" value="CheR_MeTrfase"/>
</dbReference>
<dbReference type="SUPFAM" id="SSF47757">
    <property type="entry name" value="Chemotaxis receptor methyltransferase CheR, N-terminal domain"/>
    <property type="match status" value="1"/>
</dbReference>
<dbReference type="InterPro" id="IPR022641">
    <property type="entry name" value="CheR_N"/>
</dbReference>
<dbReference type="PANTHER" id="PTHR24422">
    <property type="entry name" value="CHEMOTAXIS PROTEIN METHYLTRANSFERASE"/>
    <property type="match status" value="1"/>
</dbReference>
<dbReference type="OrthoDB" id="9816309at2"/>
<dbReference type="SMART" id="SM00138">
    <property type="entry name" value="MeTrc"/>
    <property type="match status" value="1"/>
</dbReference>